<comment type="caution">
    <text evidence="2">The sequence shown here is derived from an EMBL/GenBank/DDBJ whole genome shotgun (WGS) entry which is preliminary data.</text>
</comment>
<evidence type="ECO:0000313" key="3">
    <source>
        <dbReference type="Proteomes" id="UP000886520"/>
    </source>
</evidence>
<feature type="region of interest" description="Disordered" evidence="1">
    <location>
        <begin position="1"/>
        <end position="71"/>
    </location>
</feature>
<sequence>MISHVYASLRSPHRKKNRVNVNGGDTVSTLRWSMTKGQSRAPSQARPLSQLLTSHESQHRTTGQVSPSRVHTSQTTTIFCGTLAWLYCRCSPPAAPSSPHSLQSP</sequence>
<keyword evidence="3" id="KW-1185">Reference proteome</keyword>
<feature type="compositionally biased region" description="Polar residues" evidence="1">
    <location>
        <begin position="19"/>
        <end position="71"/>
    </location>
</feature>
<organism evidence="2 3">
    <name type="scientific">Adiantum capillus-veneris</name>
    <name type="common">Maidenhair fern</name>
    <dbReference type="NCBI Taxonomy" id="13818"/>
    <lineage>
        <taxon>Eukaryota</taxon>
        <taxon>Viridiplantae</taxon>
        <taxon>Streptophyta</taxon>
        <taxon>Embryophyta</taxon>
        <taxon>Tracheophyta</taxon>
        <taxon>Polypodiopsida</taxon>
        <taxon>Polypodiidae</taxon>
        <taxon>Polypodiales</taxon>
        <taxon>Pteridineae</taxon>
        <taxon>Pteridaceae</taxon>
        <taxon>Vittarioideae</taxon>
        <taxon>Adiantum</taxon>
    </lineage>
</organism>
<dbReference type="EMBL" id="JABFUD020000019">
    <property type="protein sequence ID" value="KAI5065618.1"/>
    <property type="molecule type" value="Genomic_DNA"/>
</dbReference>
<dbReference type="AlphaFoldDB" id="A0A9D4Z7X7"/>
<reference evidence="2" key="1">
    <citation type="submission" date="2021-01" db="EMBL/GenBank/DDBJ databases">
        <title>Adiantum capillus-veneris genome.</title>
        <authorList>
            <person name="Fang Y."/>
            <person name="Liao Q."/>
        </authorList>
    </citation>
    <scope>NUCLEOTIDE SEQUENCE</scope>
    <source>
        <strain evidence="2">H3</strain>
        <tissue evidence="2">Leaf</tissue>
    </source>
</reference>
<accession>A0A9D4Z7X7</accession>
<protein>
    <submittedName>
        <fullName evidence="2">Uncharacterized protein</fullName>
    </submittedName>
</protein>
<dbReference type="Proteomes" id="UP000886520">
    <property type="component" value="Chromosome 19"/>
</dbReference>
<evidence type="ECO:0000256" key="1">
    <source>
        <dbReference type="SAM" id="MobiDB-lite"/>
    </source>
</evidence>
<name>A0A9D4Z7X7_ADICA</name>
<evidence type="ECO:0000313" key="2">
    <source>
        <dbReference type="EMBL" id="KAI5065618.1"/>
    </source>
</evidence>
<proteinExistence type="predicted"/>
<gene>
    <name evidence="2" type="ORF">GOP47_0020313</name>
</gene>